<dbReference type="OrthoDB" id="5588054at2"/>
<proteinExistence type="predicted"/>
<keyword evidence="1" id="KW-0472">Membrane</keyword>
<reference evidence="3" key="1">
    <citation type="submission" date="2015-08" db="EMBL/GenBank/DDBJ databases">
        <authorList>
            <person name="Kim K.M."/>
        </authorList>
    </citation>
    <scope>NUCLEOTIDE SEQUENCE [LARGE SCALE GENOMIC DNA]</scope>
    <source>
        <strain evidence="3">KCTC 23892</strain>
    </source>
</reference>
<evidence type="ECO:0008006" key="4">
    <source>
        <dbReference type="Google" id="ProtNLM"/>
    </source>
</evidence>
<feature type="transmembrane region" description="Helical" evidence="1">
    <location>
        <begin position="96"/>
        <end position="116"/>
    </location>
</feature>
<accession>A0A1B3B7J0</accession>
<sequence>MIISDEKLCAFIDNELPRDEMDLVRDSIAMDEELTDRIAELSMVDFAVRGTVHAIDDKPIPQATHDLLNKAENQVSKSNVIAFPGWRAVTGKVRQYAAVAAVLVLALGLSVGTYFIDGNSSYSENKLAWVNVEHQLNKTPSGQTVSIDNHWDIHTKASFMNTDNNYCRLFALSSESASHMNIACQQQGGWQLHSRMPIELSDPSQYQTASVDPALDQLIDSMIQGQFLNQAQEIQAINAQWQQ</sequence>
<dbReference type="Proteomes" id="UP000094147">
    <property type="component" value="Chromosome"/>
</dbReference>
<organism evidence="2 3">
    <name type="scientific">Kangiella sediminilitoris</name>
    <dbReference type="NCBI Taxonomy" id="1144748"/>
    <lineage>
        <taxon>Bacteria</taxon>
        <taxon>Pseudomonadati</taxon>
        <taxon>Pseudomonadota</taxon>
        <taxon>Gammaproteobacteria</taxon>
        <taxon>Kangiellales</taxon>
        <taxon>Kangiellaceae</taxon>
        <taxon>Kangiella</taxon>
    </lineage>
</organism>
<evidence type="ECO:0000256" key="1">
    <source>
        <dbReference type="SAM" id="Phobius"/>
    </source>
</evidence>
<dbReference type="STRING" id="1144748.KS2013_25"/>
<keyword evidence="1" id="KW-1133">Transmembrane helix</keyword>
<name>A0A1B3B7J0_9GAMM</name>
<dbReference type="EMBL" id="CP012418">
    <property type="protein sequence ID" value="AOE48757.1"/>
    <property type="molecule type" value="Genomic_DNA"/>
</dbReference>
<dbReference type="RefSeq" id="WP_068988229.1">
    <property type="nucleotide sequence ID" value="NZ_CP012418.1"/>
</dbReference>
<keyword evidence="1" id="KW-0812">Transmembrane</keyword>
<dbReference type="KEGG" id="ksd:KS2013_25"/>
<evidence type="ECO:0000313" key="3">
    <source>
        <dbReference type="Proteomes" id="UP000094147"/>
    </source>
</evidence>
<gene>
    <name evidence="2" type="ORF">KS2013_25</name>
</gene>
<evidence type="ECO:0000313" key="2">
    <source>
        <dbReference type="EMBL" id="AOE48757.1"/>
    </source>
</evidence>
<protein>
    <recommendedName>
        <fullName evidence="4">Transmembrane anti-sigma factor</fullName>
    </recommendedName>
</protein>
<dbReference type="AlphaFoldDB" id="A0A1B3B7J0"/>
<keyword evidence="3" id="KW-1185">Reference proteome</keyword>